<dbReference type="EMBL" id="GL376603">
    <property type="status" value="NOT_ANNOTATED_CDS"/>
    <property type="molecule type" value="Genomic_DNA"/>
</dbReference>
<reference evidence="2" key="2">
    <citation type="submission" date="2010-04" db="EMBL/GenBank/DDBJ databases">
        <authorList>
            <person name="Buell R."/>
            <person name="Hamilton J."/>
            <person name="Hostetler J."/>
        </authorList>
    </citation>
    <scope>NUCLEOTIDE SEQUENCE [LARGE SCALE GENOMIC DNA]</scope>
    <source>
        <strain evidence="2">DAOM:BR144</strain>
    </source>
</reference>
<dbReference type="HOGENOM" id="CLU_2113844_0_0_1"/>
<dbReference type="AlphaFoldDB" id="K3WDX2"/>
<name>K3WDX2_GLOUD</name>
<dbReference type="Proteomes" id="UP000019132">
    <property type="component" value="Unassembled WGS sequence"/>
</dbReference>
<dbReference type="VEuPathDB" id="FungiDB:PYU1_G003156"/>
<protein>
    <submittedName>
        <fullName evidence="1">Uncharacterized protein</fullName>
    </submittedName>
</protein>
<proteinExistence type="predicted"/>
<accession>K3WDX2</accession>
<reference evidence="1" key="3">
    <citation type="submission" date="2015-02" db="UniProtKB">
        <authorList>
            <consortium name="EnsemblProtists"/>
        </authorList>
    </citation>
    <scope>IDENTIFICATION</scope>
    <source>
        <strain evidence="1">DAOM BR144</strain>
    </source>
</reference>
<evidence type="ECO:0000313" key="2">
    <source>
        <dbReference type="Proteomes" id="UP000019132"/>
    </source>
</evidence>
<evidence type="ECO:0000313" key="1">
    <source>
        <dbReference type="EnsemblProtists" id="PYU1_T003163"/>
    </source>
</evidence>
<sequence>MQLRAALRESTAEGSAVLNATTAFHGYHVVDYNVIARLDASTFTFNENRCDVISATLDAILDSCKALGFNVTRDTTLHIVDDVESTRMVALMDTLPVLIMPYADNSLQAPRSVPG</sequence>
<reference evidence="2" key="1">
    <citation type="journal article" date="2010" name="Genome Biol.">
        <title>Genome sequence of the necrotrophic plant pathogen Pythium ultimum reveals original pathogenicity mechanisms and effector repertoire.</title>
        <authorList>
            <person name="Levesque C.A."/>
            <person name="Brouwer H."/>
            <person name="Cano L."/>
            <person name="Hamilton J.P."/>
            <person name="Holt C."/>
            <person name="Huitema E."/>
            <person name="Raffaele S."/>
            <person name="Robideau G.P."/>
            <person name="Thines M."/>
            <person name="Win J."/>
            <person name="Zerillo M.M."/>
            <person name="Beakes G.W."/>
            <person name="Boore J.L."/>
            <person name="Busam D."/>
            <person name="Dumas B."/>
            <person name="Ferriera S."/>
            <person name="Fuerstenberg S.I."/>
            <person name="Gachon C.M."/>
            <person name="Gaulin E."/>
            <person name="Govers F."/>
            <person name="Grenville-Briggs L."/>
            <person name="Horner N."/>
            <person name="Hostetler J."/>
            <person name="Jiang R.H."/>
            <person name="Johnson J."/>
            <person name="Krajaejun T."/>
            <person name="Lin H."/>
            <person name="Meijer H.J."/>
            <person name="Moore B."/>
            <person name="Morris P."/>
            <person name="Phuntmart V."/>
            <person name="Puiu D."/>
            <person name="Shetty J."/>
            <person name="Stajich J.E."/>
            <person name="Tripathy S."/>
            <person name="Wawra S."/>
            <person name="van West P."/>
            <person name="Whitty B.R."/>
            <person name="Coutinho P.M."/>
            <person name="Henrissat B."/>
            <person name="Martin F."/>
            <person name="Thomas P.D."/>
            <person name="Tyler B.M."/>
            <person name="De Vries R.P."/>
            <person name="Kamoun S."/>
            <person name="Yandell M."/>
            <person name="Tisserat N."/>
            <person name="Buell C.R."/>
        </authorList>
    </citation>
    <scope>NUCLEOTIDE SEQUENCE</scope>
    <source>
        <strain evidence="2">DAOM:BR144</strain>
    </source>
</reference>
<dbReference type="EnsemblProtists" id="PYU1_T003163">
    <property type="protein sequence ID" value="PYU1_T003163"/>
    <property type="gene ID" value="PYU1_G003156"/>
</dbReference>
<dbReference type="InParanoid" id="K3WDX2"/>
<organism evidence="1 2">
    <name type="scientific">Globisporangium ultimum (strain ATCC 200006 / CBS 805.95 / DAOM BR144)</name>
    <name type="common">Pythium ultimum</name>
    <dbReference type="NCBI Taxonomy" id="431595"/>
    <lineage>
        <taxon>Eukaryota</taxon>
        <taxon>Sar</taxon>
        <taxon>Stramenopiles</taxon>
        <taxon>Oomycota</taxon>
        <taxon>Peronosporomycetes</taxon>
        <taxon>Pythiales</taxon>
        <taxon>Pythiaceae</taxon>
        <taxon>Globisporangium</taxon>
    </lineage>
</organism>
<keyword evidence="2" id="KW-1185">Reference proteome</keyword>